<dbReference type="SUPFAM" id="SSF53756">
    <property type="entry name" value="UDP-Glycosyltransferase/glycogen phosphorylase"/>
    <property type="match status" value="1"/>
</dbReference>
<reference evidence="1 2" key="1">
    <citation type="journal article" date="2016" name="Nat. Commun.">
        <title>Thousands of microbial genomes shed light on interconnected biogeochemical processes in an aquifer system.</title>
        <authorList>
            <person name="Anantharaman K."/>
            <person name="Brown C.T."/>
            <person name="Hug L.A."/>
            <person name="Sharon I."/>
            <person name="Castelle C.J."/>
            <person name="Probst A.J."/>
            <person name="Thomas B.C."/>
            <person name="Singh A."/>
            <person name="Wilkins M.J."/>
            <person name="Karaoz U."/>
            <person name="Brodie E.L."/>
            <person name="Williams K.H."/>
            <person name="Hubbard S.S."/>
            <person name="Banfield J.F."/>
        </authorList>
    </citation>
    <scope>NUCLEOTIDE SEQUENCE [LARGE SCALE GENOMIC DNA]</scope>
</reference>
<sequence>MTTFNYNYEKFSLEKMESWSEKELSQFLILDYFSASRKLGYKAPKKAILDALQRSIQRYNQYKFILFFLDKFISKFFKNKIEKRKKILFRPFKYYNIILGEKKYYQVALIVHGNWDRLFAIKNFMDYMATDDLDQYILAYLKEKDIKYLHRLIKEIESKLKASRPDYIVLWNDITPMERAIVLVSKKLGITTLEIQHGAYDLFNLETGKVVDYVLAWGEYSKNLCVQQYKRKPEDIYVLGYPYMIKGNEEIKKPVVESSAHYRAGKNNHYMVCYLGQNFEIYNKKFLNIKIETIKKINEICNKLGIDFIYRPHPGDNRESLRKNLSDIQFTNIKEGLEETFKKADIFISFNSTALVEAAMSSKISLQLLNYPIKSDNLERLGACSKSFETIEELEDYLKKIARAKNLKEFKTKFNNDYVETRYNPIERFSEIIKDIEKRKYEPPHHNKL</sequence>
<dbReference type="EMBL" id="MHOL01000017">
    <property type="protein sequence ID" value="OGZ62616.1"/>
    <property type="molecule type" value="Genomic_DNA"/>
</dbReference>
<gene>
    <name evidence="1" type="ORF">A2639_02650</name>
</gene>
<dbReference type="Proteomes" id="UP000178991">
    <property type="component" value="Unassembled WGS sequence"/>
</dbReference>
<comment type="caution">
    <text evidence="1">The sequence shown here is derived from an EMBL/GenBank/DDBJ whole genome shotgun (WGS) entry which is preliminary data.</text>
</comment>
<protein>
    <recommendedName>
        <fullName evidence="3">UDP-N-acetylglucosamine 2-epimerase domain-containing protein</fullName>
    </recommendedName>
</protein>
<evidence type="ECO:0000313" key="2">
    <source>
        <dbReference type="Proteomes" id="UP000178991"/>
    </source>
</evidence>
<organism evidence="1 2">
    <name type="scientific">Candidatus Staskawiczbacteria bacterium RIFCSPHIGHO2_01_FULL_34_27</name>
    <dbReference type="NCBI Taxonomy" id="1802199"/>
    <lineage>
        <taxon>Bacteria</taxon>
        <taxon>Candidatus Staskawicziibacteriota</taxon>
    </lineage>
</organism>
<dbReference type="AlphaFoldDB" id="A0A1G2HJF6"/>
<accession>A0A1G2HJF6</accession>
<name>A0A1G2HJF6_9BACT</name>
<proteinExistence type="predicted"/>
<evidence type="ECO:0000313" key="1">
    <source>
        <dbReference type="EMBL" id="OGZ62616.1"/>
    </source>
</evidence>
<evidence type="ECO:0008006" key="3">
    <source>
        <dbReference type="Google" id="ProtNLM"/>
    </source>
</evidence>